<keyword evidence="4" id="KW-0274">FAD</keyword>
<dbReference type="InterPro" id="IPR045170">
    <property type="entry name" value="MTOX"/>
</dbReference>
<dbReference type="InterPro" id="IPR036188">
    <property type="entry name" value="FAD/NAD-bd_sf"/>
</dbReference>
<dbReference type="OMA" id="YRINRFD"/>
<keyword evidence="3" id="KW-0285">Flavoprotein</keyword>
<name>A0A0D2R6H3_GOSRA</name>
<dbReference type="SUPFAM" id="SSF51905">
    <property type="entry name" value="FAD/NAD(P)-binding domain"/>
    <property type="match status" value="1"/>
</dbReference>
<sequence>MGYSDNEFDVIVVGAGVVGSSTAYQLTKRGQKTLLLERFDFLYHQSSSHGESRTIQATYLEDYYFGLVYFKAQHFDMGPFNANSLLLVLATCRKNTIPYQVLDHRQVAERFSRQIDIPEPTNVMLMFQMLAFKNGACLKDNTTLVSINKDGDQGLKVAASNGENFWGKKYVVVVGDWMRNLVKTVCGIELPIQPLEANVCYWQIKDGHKVEYAIGNDFPMFTSYGHSYIFGTPSLEYPGLIKVAVHGGYQCNPNKRPWGPELGVELKQFRIARFEENPKGNIKEYEDQVGLLKTSL</sequence>
<dbReference type="PANTHER" id="PTHR10961:SF7">
    <property type="entry name" value="FAD DEPENDENT OXIDOREDUCTASE DOMAIN-CONTAINING PROTEIN"/>
    <property type="match status" value="1"/>
</dbReference>
<reference evidence="7 8" key="1">
    <citation type="journal article" date="2012" name="Nature">
        <title>Repeated polyploidization of Gossypium genomes and the evolution of spinnable cotton fibres.</title>
        <authorList>
            <person name="Paterson A.H."/>
            <person name="Wendel J.F."/>
            <person name="Gundlach H."/>
            <person name="Guo H."/>
            <person name="Jenkins J."/>
            <person name="Jin D."/>
            <person name="Llewellyn D."/>
            <person name="Showmaker K.C."/>
            <person name="Shu S."/>
            <person name="Udall J."/>
            <person name="Yoo M.J."/>
            <person name="Byers R."/>
            <person name="Chen W."/>
            <person name="Doron-Faigenboim A."/>
            <person name="Duke M.V."/>
            <person name="Gong L."/>
            <person name="Grimwood J."/>
            <person name="Grover C."/>
            <person name="Grupp K."/>
            <person name="Hu G."/>
            <person name="Lee T.H."/>
            <person name="Li J."/>
            <person name="Lin L."/>
            <person name="Liu T."/>
            <person name="Marler B.S."/>
            <person name="Page J.T."/>
            <person name="Roberts A.W."/>
            <person name="Romanel E."/>
            <person name="Sanders W.S."/>
            <person name="Szadkowski E."/>
            <person name="Tan X."/>
            <person name="Tang H."/>
            <person name="Xu C."/>
            <person name="Wang J."/>
            <person name="Wang Z."/>
            <person name="Zhang D."/>
            <person name="Zhang L."/>
            <person name="Ashrafi H."/>
            <person name="Bedon F."/>
            <person name="Bowers J.E."/>
            <person name="Brubaker C.L."/>
            <person name="Chee P.W."/>
            <person name="Das S."/>
            <person name="Gingle A.R."/>
            <person name="Haigler C.H."/>
            <person name="Harker D."/>
            <person name="Hoffmann L.V."/>
            <person name="Hovav R."/>
            <person name="Jones D.C."/>
            <person name="Lemke C."/>
            <person name="Mansoor S."/>
            <person name="ur Rahman M."/>
            <person name="Rainville L.N."/>
            <person name="Rambani A."/>
            <person name="Reddy U.K."/>
            <person name="Rong J.K."/>
            <person name="Saranga Y."/>
            <person name="Scheffler B.E."/>
            <person name="Scheffler J.A."/>
            <person name="Stelly D.M."/>
            <person name="Triplett B.A."/>
            <person name="Van Deynze A."/>
            <person name="Vaslin M.F."/>
            <person name="Waghmare V.N."/>
            <person name="Walford S.A."/>
            <person name="Wright R.J."/>
            <person name="Zaki E.A."/>
            <person name="Zhang T."/>
            <person name="Dennis E.S."/>
            <person name="Mayer K.F."/>
            <person name="Peterson D.G."/>
            <person name="Rokhsar D.S."/>
            <person name="Wang X."/>
            <person name="Schmutz J."/>
        </authorList>
    </citation>
    <scope>NUCLEOTIDE SEQUENCE [LARGE SCALE GENOMIC DNA]</scope>
</reference>
<evidence type="ECO:0000256" key="1">
    <source>
        <dbReference type="ARBA" id="ARBA00001974"/>
    </source>
</evidence>
<evidence type="ECO:0000256" key="5">
    <source>
        <dbReference type="ARBA" id="ARBA00023002"/>
    </source>
</evidence>
<evidence type="ECO:0000259" key="6">
    <source>
        <dbReference type="Pfam" id="PF01266"/>
    </source>
</evidence>
<comment type="similarity">
    <text evidence="2">Belongs to the MSOX/MTOX family.</text>
</comment>
<evidence type="ECO:0000256" key="4">
    <source>
        <dbReference type="ARBA" id="ARBA00022827"/>
    </source>
</evidence>
<dbReference type="SUPFAM" id="SSF54373">
    <property type="entry name" value="FAD-linked reductases, C-terminal domain"/>
    <property type="match status" value="1"/>
</dbReference>
<dbReference type="GO" id="GO:0050660">
    <property type="term" value="F:flavin adenine dinucleotide binding"/>
    <property type="evidence" value="ECO:0007669"/>
    <property type="project" value="InterPro"/>
</dbReference>
<evidence type="ECO:0000313" key="7">
    <source>
        <dbReference type="EMBL" id="KJB65937.1"/>
    </source>
</evidence>
<gene>
    <name evidence="7" type="ORF">B456_010G121400</name>
</gene>
<organism evidence="7 8">
    <name type="scientific">Gossypium raimondii</name>
    <name type="common">Peruvian cotton</name>
    <name type="synonym">Gossypium klotzschianum subsp. raimondii</name>
    <dbReference type="NCBI Taxonomy" id="29730"/>
    <lineage>
        <taxon>Eukaryota</taxon>
        <taxon>Viridiplantae</taxon>
        <taxon>Streptophyta</taxon>
        <taxon>Embryophyta</taxon>
        <taxon>Tracheophyta</taxon>
        <taxon>Spermatophyta</taxon>
        <taxon>Magnoliopsida</taxon>
        <taxon>eudicotyledons</taxon>
        <taxon>Gunneridae</taxon>
        <taxon>Pentapetalae</taxon>
        <taxon>rosids</taxon>
        <taxon>malvids</taxon>
        <taxon>Malvales</taxon>
        <taxon>Malvaceae</taxon>
        <taxon>Malvoideae</taxon>
        <taxon>Gossypium</taxon>
    </lineage>
</organism>
<evidence type="ECO:0000256" key="2">
    <source>
        <dbReference type="ARBA" id="ARBA00010989"/>
    </source>
</evidence>
<dbReference type="AlphaFoldDB" id="A0A0D2R6H3"/>
<protein>
    <recommendedName>
        <fullName evidence="6">FAD dependent oxidoreductase domain-containing protein</fullName>
    </recommendedName>
</protein>
<keyword evidence="5" id="KW-0560">Oxidoreductase</keyword>
<dbReference type="PANTHER" id="PTHR10961">
    <property type="entry name" value="PEROXISOMAL SARCOSINE OXIDASE"/>
    <property type="match status" value="1"/>
</dbReference>
<keyword evidence="8" id="KW-1185">Reference proteome</keyword>
<proteinExistence type="inferred from homology"/>
<dbReference type="Pfam" id="PF01266">
    <property type="entry name" value="DAO"/>
    <property type="match status" value="1"/>
</dbReference>
<evidence type="ECO:0000313" key="8">
    <source>
        <dbReference type="Proteomes" id="UP000032304"/>
    </source>
</evidence>
<feature type="domain" description="FAD dependent oxidoreductase" evidence="6">
    <location>
        <begin position="9"/>
        <end position="59"/>
    </location>
</feature>
<dbReference type="EMBL" id="CM001749">
    <property type="protein sequence ID" value="KJB65937.1"/>
    <property type="molecule type" value="Genomic_DNA"/>
</dbReference>
<evidence type="ECO:0000256" key="3">
    <source>
        <dbReference type="ARBA" id="ARBA00022630"/>
    </source>
</evidence>
<dbReference type="Gene3D" id="3.30.9.10">
    <property type="entry name" value="D-Amino Acid Oxidase, subunit A, domain 2"/>
    <property type="match status" value="1"/>
</dbReference>
<comment type="cofactor">
    <cofactor evidence="1">
        <name>FAD</name>
        <dbReference type="ChEBI" id="CHEBI:57692"/>
    </cofactor>
</comment>
<accession>A0A0D2R6H3</accession>
<dbReference type="Proteomes" id="UP000032304">
    <property type="component" value="Chromosome 10"/>
</dbReference>
<dbReference type="STRING" id="29730.A0A0D2R6H3"/>
<dbReference type="GO" id="GO:0008115">
    <property type="term" value="F:sarcosine oxidase activity"/>
    <property type="evidence" value="ECO:0007669"/>
    <property type="project" value="TreeGrafter"/>
</dbReference>
<dbReference type="Gene3D" id="3.50.50.60">
    <property type="entry name" value="FAD/NAD(P)-binding domain"/>
    <property type="match status" value="2"/>
</dbReference>
<dbReference type="InterPro" id="IPR006076">
    <property type="entry name" value="FAD-dep_OxRdtase"/>
</dbReference>
<dbReference type="Gramene" id="KJB65937">
    <property type="protein sequence ID" value="KJB65937"/>
    <property type="gene ID" value="B456_010G121400"/>
</dbReference>
<dbReference type="eggNOG" id="KOG2820">
    <property type="taxonomic scope" value="Eukaryota"/>
</dbReference>